<name>A0ACB7GFU3_MANES</name>
<dbReference type="EMBL" id="CM004400">
    <property type="protein sequence ID" value="KAG8639197.1"/>
    <property type="molecule type" value="Genomic_DNA"/>
</dbReference>
<accession>A0ACB7GFU3</accession>
<organism evidence="1 2">
    <name type="scientific">Manihot esculenta</name>
    <name type="common">Cassava</name>
    <name type="synonym">Jatropha manihot</name>
    <dbReference type="NCBI Taxonomy" id="3983"/>
    <lineage>
        <taxon>Eukaryota</taxon>
        <taxon>Viridiplantae</taxon>
        <taxon>Streptophyta</taxon>
        <taxon>Embryophyta</taxon>
        <taxon>Tracheophyta</taxon>
        <taxon>Spermatophyta</taxon>
        <taxon>Magnoliopsida</taxon>
        <taxon>eudicotyledons</taxon>
        <taxon>Gunneridae</taxon>
        <taxon>Pentapetalae</taxon>
        <taxon>rosids</taxon>
        <taxon>fabids</taxon>
        <taxon>Malpighiales</taxon>
        <taxon>Euphorbiaceae</taxon>
        <taxon>Crotonoideae</taxon>
        <taxon>Manihoteae</taxon>
        <taxon>Manihot</taxon>
    </lineage>
</organism>
<sequence>MNIINVGKQGEGPSINIIVVPRHRLYLPTCITVHRATKQQTKFEEWLHLFNLGVIYPTDRRHSREGSLIQEHEIYLTSKTLTETNKHLRGLFQIHACPYHKYYSHTCMLAHH</sequence>
<keyword evidence="2" id="KW-1185">Reference proteome</keyword>
<gene>
    <name evidence="1" type="ORF">MANES_14G136021v8</name>
</gene>
<comment type="caution">
    <text evidence="1">The sequence shown here is derived from an EMBL/GenBank/DDBJ whole genome shotgun (WGS) entry which is preliminary data.</text>
</comment>
<evidence type="ECO:0000313" key="2">
    <source>
        <dbReference type="Proteomes" id="UP000091857"/>
    </source>
</evidence>
<protein>
    <submittedName>
        <fullName evidence="1">Uncharacterized protein</fullName>
    </submittedName>
</protein>
<proteinExistence type="predicted"/>
<reference evidence="2" key="1">
    <citation type="journal article" date="2016" name="Nat. Biotechnol.">
        <title>Sequencing wild and cultivated cassava and related species reveals extensive interspecific hybridization and genetic diversity.</title>
        <authorList>
            <person name="Bredeson J.V."/>
            <person name="Lyons J.B."/>
            <person name="Prochnik S.E."/>
            <person name="Wu G.A."/>
            <person name="Ha C.M."/>
            <person name="Edsinger-Gonzales E."/>
            <person name="Grimwood J."/>
            <person name="Schmutz J."/>
            <person name="Rabbi I.Y."/>
            <person name="Egesi C."/>
            <person name="Nauluvula P."/>
            <person name="Lebot V."/>
            <person name="Ndunguru J."/>
            <person name="Mkamilo G."/>
            <person name="Bart R.S."/>
            <person name="Setter T.L."/>
            <person name="Gleadow R.M."/>
            <person name="Kulakow P."/>
            <person name="Ferguson M.E."/>
            <person name="Rounsley S."/>
            <person name="Rokhsar D.S."/>
        </authorList>
    </citation>
    <scope>NUCLEOTIDE SEQUENCE [LARGE SCALE GENOMIC DNA]</scope>
    <source>
        <strain evidence="2">cv. AM560-2</strain>
    </source>
</reference>
<evidence type="ECO:0000313" key="1">
    <source>
        <dbReference type="EMBL" id="KAG8639197.1"/>
    </source>
</evidence>
<dbReference type="Proteomes" id="UP000091857">
    <property type="component" value="Chromosome 14"/>
</dbReference>